<organism evidence="3 4">
    <name type="scientific">Streptomyces fuscichromogenes</name>
    <dbReference type="NCBI Taxonomy" id="1324013"/>
    <lineage>
        <taxon>Bacteria</taxon>
        <taxon>Bacillati</taxon>
        <taxon>Actinomycetota</taxon>
        <taxon>Actinomycetes</taxon>
        <taxon>Kitasatosporales</taxon>
        <taxon>Streptomycetaceae</taxon>
        <taxon>Streptomyces</taxon>
    </lineage>
</organism>
<dbReference type="Pfam" id="PF13613">
    <property type="entry name" value="HTH_Tnp_4"/>
    <property type="match status" value="1"/>
</dbReference>
<evidence type="ECO:0000313" key="3">
    <source>
        <dbReference type="EMBL" id="GGN44904.1"/>
    </source>
</evidence>
<evidence type="ECO:0000256" key="1">
    <source>
        <dbReference type="SAM" id="MobiDB-lite"/>
    </source>
</evidence>
<evidence type="ECO:0000259" key="2">
    <source>
        <dbReference type="Pfam" id="PF13613"/>
    </source>
</evidence>
<protein>
    <recommendedName>
        <fullName evidence="2">Transposase Helix-turn-helix domain-containing protein</fullName>
    </recommendedName>
</protein>
<accession>A0A918CXL0</accession>
<comment type="caution">
    <text evidence="3">The sequence shown here is derived from an EMBL/GenBank/DDBJ whole genome shotgun (WGS) entry which is preliminary data.</text>
</comment>
<dbReference type="InterPro" id="IPR027805">
    <property type="entry name" value="Transposase_HTH_dom"/>
</dbReference>
<dbReference type="Proteomes" id="UP000653411">
    <property type="component" value="Unassembled WGS sequence"/>
</dbReference>
<dbReference type="AlphaFoldDB" id="A0A918CXL0"/>
<reference evidence="3" key="2">
    <citation type="submission" date="2020-09" db="EMBL/GenBank/DDBJ databases">
        <authorList>
            <person name="Sun Q."/>
            <person name="Zhou Y."/>
        </authorList>
    </citation>
    <scope>NUCLEOTIDE SEQUENCE</scope>
    <source>
        <strain evidence="3">CGMCC 4.7110</strain>
    </source>
</reference>
<evidence type="ECO:0000313" key="4">
    <source>
        <dbReference type="Proteomes" id="UP000653411"/>
    </source>
</evidence>
<feature type="region of interest" description="Disordered" evidence="1">
    <location>
        <begin position="110"/>
        <end position="142"/>
    </location>
</feature>
<feature type="domain" description="Transposase Helix-turn-helix" evidence="2">
    <location>
        <begin position="70"/>
        <end position="111"/>
    </location>
</feature>
<feature type="compositionally biased region" description="Gly residues" evidence="1">
    <location>
        <begin position="120"/>
        <end position="130"/>
    </location>
</feature>
<proteinExistence type="predicted"/>
<gene>
    <name evidence="3" type="ORF">GCM10011578_096300</name>
</gene>
<keyword evidence="4" id="KW-1185">Reference proteome</keyword>
<dbReference type="EMBL" id="BMML01000044">
    <property type="protein sequence ID" value="GGN44904.1"/>
    <property type="molecule type" value="Genomic_DNA"/>
</dbReference>
<sequence>MRHCAFSNLTERSGSWAGRVVKPLTEAFSTKVKSLPVASCVFLPVRAGFAPCFLTTPLWEHRRVQGTRRRLNTGRQTLLTLAHLRNGHPYPQLATGFGTTTAYRYVTEAVDPPGLTRPGPGRGSPDGFGKGIRPAERHPPAH</sequence>
<feature type="compositionally biased region" description="Basic and acidic residues" evidence="1">
    <location>
        <begin position="133"/>
        <end position="142"/>
    </location>
</feature>
<reference evidence="3" key="1">
    <citation type="journal article" date="2014" name="Int. J. Syst. Evol. Microbiol.">
        <title>Complete genome sequence of Corynebacterium casei LMG S-19264T (=DSM 44701T), isolated from a smear-ripened cheese.</title>
        <authorList>
            <consortium name="US DOE Joint Genome Institute (JGI-PGF)"/>
            <person name="Walter F."/>
            <person name="Albersmeier A."/>
            <person name="Kalinowski J."/>
            <person name="Ruckert C."/>
        </authorList>
    </citation>
    <scope>NUCLEOTIDE SEQUENCE</scope>
    <source>
        <strain evidence="3">CGMCC 4.7110</strain>
    </source>
</reference>
<name>A0A918CXL0_9ACTN</name>